<keyword evidence="2" id="KW-1185">Reference proteome</keyword>
<proteinExistence type="predicted"/>
<gene>
    <name evidence="1" type="ORF">OSH07_10395</name>
</gene>
<reference evidence="1" key="1">
    <citation type="submission" date="2022-11" db="EMBL/GenBank/DDBJ databases">
        <title>Biodiversity and phylogenetic relationships of bacteria.</title>
        <authorList>
            <person name="Machado R.A.R."/>
            <person name="Bhat A."/>
            <person name="Loulou A."/>
            <person name="Kallel S."/>
        </authorList>
    </citation>
    <scope>NUCLEOTIDE SEQUENCE</scope>
    <source>
        <strain evidence="1">K-TC2</strain>
    </source>
</reference>
<accession>A0A9X3IM76</accession>
<dbReference type="AlphaFoldDB" id="A0A9X3IM76"/>
<dbReference type="EMBL" id="JAPKNK010000003">
    <property type="protein sequence ID" value="MCX5569600.1"/>
    <property type="molecule type" value="Genomic_DNA"/>
</dbReference>
<comment type="caution">
    <text evidence="1">The sequence shown here is derived from an EMBL/GenBank/DDBJ whole genome shotgun (WGS) entry which is preliminary data.</text>
</comment>
<dbReference type="Gene3D" id="4.10.410.40">
    <property type="match status" value="1"/>
</dbReference>
<dbReference type="RefSeq" id="WP_266338561.1">
    <property type="nucleotide sequence ID" value="NZ_JAPKNK010000003.1"/>
</dbReference>
<protein>
    <recommendedName>
        <fullName evidence="3">Ig-like domain-containing protein</fullName>
    </recommendedName>
</protein>
<sequence>MANTNKGRKVYFCTTPQPANLDQSQFEALTWIEVGNVGSVGESGVNTNVVSYDELATDMTQKQKGISNAGDPTIECARNPTDAGQVALRAAAVTKFFYAFKFEDLDAPDANHTNTVYYNRGLIAGPTRPNGRNEDFILEVFTLGLVQREIVVNPQSLVAPVSSLLPSIAGVLTQGSVLTAVPGRWSGEPSFTYQWKRDGTNIAGATNSTYTLVAGDAAKAISVAVTGTNAAGNATATSAATANVT</sequence>
<evidence type="ECO:0008006" key="3">
    <source>
        <dbReference type="Google" id="ProtNLM"/>
    </source>
</evidence>
<evidence type="ECO:0000313" key="1">
    <source>
        <dbReference type="EMBL" id="MCX5569600.1"/>
    </source>
</evidence>
<organism evidence="1 2">
    <name type="scientific">Kaistia nematophila</name>
    <dbReference type="NCBI Taxonomy" id="2994654"/>
    <lineage>
        <taxon>Bacteria</taxon>
        <taxon>Pseudomonadati</taxon>
        <taxon>Pseudomonadota</taxon>
        <taxon>Alphaproteobacteria</taxon>
        <taxon>Hyphomicrobiales</taxon>
        <taxon>Kaistiaceae</taxon>
        <taxon>Kaistia</taxon>
    </lineage>
</organism>
<dbReference type="Gene3D" id="2.60.40.2700">
    <property type="match status" value="1"/>
</dbReference>
<dbReference type="Proteomes" id="UP001144805">
    <property type="component" value="Unassembled WGS sequence"/>
</dbReference>
<evidence type="ECO:0000313" key="2">
    <source>
        <dbReference type="Proteomes" id="UP001144805"/>
    </source>
</evidence>
<name>A0A9X3IM76_9HYPH</name>